<reference evidence="4 5" key="1">
    <citation type="submission" date="2020-02" db="EMBL/GenBank/DDBJ databases">
        <title>Fructobacillus sp. isolated from paper mulberry of Taiwan.</title>
        <authorList>
            <person name="Lin S.-T."/>
        </authorList>
    </citation>
    <scope>NUCLEOTIDE SEQUENCE [LARGE SCALE GENOMIC DNA]</scope>
    <source>
        <strain evidence="4 5">M2-14</strain>
    </source>
</reference>
<sequence>MNSKVNPYLSRVEKKKLKKVKKNWVVASVLSFGVLAVATPGSVGANPVGDSGTYGHTPSSNKDDEADDTNSGELHALPEHLDAGTYTYKNPGNIDKRWFTLTMQQKVTINVDGSEYKTLTTQPTITKTLTVDSDNHRTWTFDEASQDPDLPQRYGNHAGWVPAENNGIRFLMSSVNYNGGATDSTYPDVTSIPELTEENVKFDSYTATEDDQNIQSFYDVHEPNGLYGIYNNQSADGDNGYFRLAAGNNKTYTPDEAGEHKIQLTLNLKSQHTHDESDGTRNVTRTLQYVGPDDKPLANMQDSKQTATINKTKTISDFTHKQIGDDKVSVEQGTWDKLQPKSITDDGKYELDHIEGPNGQTLSAAEFAAVAGSDFNDQSQDQTYTAVYKDRVKTFGANDSNLPDNVSKADLDKTVTRKVQAVDQDNHDQNIGDPQTQTLHFQREATYDYATGSVTYGQWKPVDGSADKFGSVTNNTTIDGKYNLADDSQKTVAEQTLSQDEINAWNKDDVVPVKYVHAHGQADQNDLTRTVKRVVHLKDAKTDEEFDNSESMLQSRTDTQEYVRDGYQDLATGKFVPASDWKLPNGAQGIQQRTAPDMSAQGYVDAQPGQTDSINPSQDQINDNQVFDQWITYQEKTEKFDSNSQNLPAEIKKSDLDKTITRTIHYYDADSKKDINTDVQTIHFTRSATYNDVTHGVVYGAWQQEGAFNGFDTPTNYGDNRQYTLAKGQPQTIDSETPDANNVQDGHNEAVTIQYNHRHDTITDQSQLKHTVKRIVHFENAKGEQVEPDRTETLTYSRTGYTDAADNNSAHFTEWKAEGQTKFDSFTAPDKSGDGYVINGDSKVAEWTPSTQDIDNSSVDNQTVTYNDKVGSVSGTDTTLPTAIRQALQKEMVRTIHFKSATDSEKTLMNDVIERVDFVGQAEYDYHTKQLVNPSQITWTLAHGSTSKWDDFSSLDLKDIQHDGKHYSSPKLTAGDLSEKTFNANDAATTEEATVTYDPMTVVDVKNPGKVDTKDLQKTVSRTIVFQDKKTKQNIQDPIVQEVHFQRTAEVDDVNGNVMNYGDWTVIGDDDFAAFNMPSQDGYEAPSQAKVSEQKGVKGDDSNETITITYVKKADEPNTPDTPNKPDTPNSPNSPDTPNHPEEPVNPDQPNNPATPENPFHKFFTNNKKNNNVEEQAGQQKQQAEESKRTDKKQDVQSKPSEDKRTDKKADDSEKTSANEAGFKLGRTIGITAAITLPVAAVGYLLFKKFR</sequence>
<evidence type="ECO:0000313" key="5">
    <source>
        <dbReference type="Proteomes" id="UP001519504"/>
    </source>
</evidence>
<comment type="caution">
    <text evidence="4">The sequence shown here is derived from an EMBL/GenBank/DDBJ whole genome shotgun (WGS) entry which is preliminary data.</text>
</comment>
<dbReference type="Gene3D" id="2.60.40.4300">
    <property type="match status" value="7"/>
</dbReference>
<dbReference type="RefSeq" id="WP_213808351.1">
    <property type="nucleotide sequence ID" value="NZ_JAAMFK010000001.1"/>
</dbReference>
<feature type="compositionally biased region" description="Low complexity" evidence="1">
    <location>
        <begin position="1161"/>
        <end position="1182"/>
    </location>
</feature>
<feature type="domain" description="Mub B2-like" evidence="3">
    <location>
        <begin position="407"/>
        <end position="515"/>
    </location>
</feature>
<evidence type="ECO:0000256" key="1">
    <source>
        <dbReference type="SAM" id="MobiDB-lite"/>
    </source>
</evidence>
<feature type="transmembrane region" description="Helical" evidence="2">
    <location>
        <begin position="1225"/>
        <end position="1247"/>
    </location>
</feature>
<evidence type="ECO:0000313" key="4">
    <source>
        <dbReference type="EMBL" id="MBS9338063.1"/>
    </source>
</evidence>
<feature type="region of interest" description="Disordered" evidence="1">
    <location>
        <begin position="1077"/>
        <end position="1226"/>
    </location>
</feature>
<feature type="domain" description="Mub B2-like" evidence="3">
    <location>
        <begin position="652"/>
        <end position="724"/>
    </location>
</feature>
<protein>
    <recommendedName>
        <fullName evidence="3">Mub B2-like domain-containing protein</fullName>
    </recommendedName>
</protein>
<dbReference type="Proteomes" id="UP001519504">
    <property type="component" value="Unassembled WGS sequence"/>
</dbReference>
<dbReference type="Pfam" id="PF17966">
    <property type="entry name" value="Muc_B2"/>
    <property type="match status" value="4"/>
</dbReference>
<keyword evidence="5" id="KW-1185">Reference proteome</keyword>
<feature type="compositionally biased region" description="Low complexity" evidence="1">
    <location>
        <begin position="1117"/>
        <end position="1137"/>
    </location>
</feature>
<feature type="domain" description="Mub B2-like" evidence="3">
    <location>
        <begin position="763"/>
        <end position="868"/>
    </location>
</feature>
<evidence type="ECO:0000259" key="3">
    <source>
        <dbReference type="Pfam" id="PF17966"/>
    </source>
</evidence>
<feature type="region of interest" description="Disordered" evidence="1">
    <location>
        <begin position="43"/>
        <end position="72"/>
    </location>
</feature>
<keyword evidence="2" id="KW-0812">Transmembrane</keyword>
<feature type="compositionally biased region" description="Basic and acidic residues" evidence="1">
    <location>
        <begin position="1092"/>
        <end position="1101"/>
    </location>
</feature>
<feature type="domain" description="Mub B2-like" evidence="3">
    <location>
        <begin position="1011"/>
        <end position="1113"/>
    </location>
</feature>
<dbReference type="InterPro" id="IPR041495">
    <property type="entry name" value="Mub_B2"/>
</dbReference>
<keyword evidence="2" id="KW-1133">Transmembrane helix</keyword>
<keyword evidence="2" id="KW-0472">Membrane</keyword>
<accession>A0ABS5QXZ3</accession>
<feature type="compositionally biased region" description="Basic and acidic residues" evidence="1">
    <location>
        <begin position="1183"/>
        <end position="1217"/>
    </location>
</feature>
<gene>
    <name evidence="4" type="ORF">G6R29_00225</name>
</gene>
<organism evidence="4 5">
    <name type="scientific">Fructobacillus broussonetiae</name>
    <dbReference type="NCBI Taxonomy" id="2713173"/>
    <lineage>
        <taxon>Bacteria</taxon>
        <taxon>Bacillati</taxon>
        <taxon>Bacillota</taxon>
        <taxon>Bacilli</taxon>
        <taxon>Lactobacillales</taxon>
        <taxon>Lactobacillaceae</taxon>
        <taxon>Fructobacillus</taxon>
    </lineage>
</organism>
<dbReference type="EMBL" id="JAAMFK010000001">
    <property type="protein sequence ID" value="MBS9338063.1"/>
    <property type="molecule type" value="Genomic_DNA"/>
</dbReference>
<name>A0ABS5QXZ3_9LACO</name>
<proteinExistence type="predicted"/>
<evidence type="ECO:0000256" key="2">
    <source>
        <dbReference type="SAM" id="Phobius"/>
    </source>
</evidence>